<sequence length="938" mass="99936">MKSNRFSALPVGRPDFPTGRTSEPASPVRERWPFTARQTELDAFAACLESPATTAVLIHGEAGVGKSRIAEECLSLAARNGHRVERAVATASAATLPLGALAHLLPSDAVSDDAVTAFHAAARTFGLHPGHNDGSQGAGRRAVLLVDDLHLLDSASAVLLGHLLWARAVFLIATVRDGAPPSDAVESIDRSDSTRRIAVHRFTRAQVRNLLRRCLRHPIEHAALETLVSSSRGNALFLYELVSGAVGDGTLALGDGLWHLNGRPGGTKRLSSIIRRRLEGLSGPREDIMELVALCEPVPLASLRSVATDPGDVEWLERHGLIQIHATGRRTYCTLVHPLYGDVLRQRIPPERRRAIYTAQVATLRSHGVRRREDALRLASWQLAAGLPVDPELLMSAAAMARHVRDFPTVLELLSGPSQVSVSDGASAPFGVWLMRGEAYHHTGDWERAEHCLARAQEKAVGDTELLTAVMERTQNLFWGFGDAQRTLEVNTSAGAGIGPGARRVLRINEAGYLMYCGDIRRVLPLLEDAEQVQVPRLRMWGQLQKSLALAYLGRTREAVELSRRVHEEMTDAAGEGGRSDPSAHCSGPAIYRVVALTEAGRPDEARAVGEEAYTGAVGAQAVYLQAWIAAHLGRCELMAGRLERARDWYGEAISLARANNYPRPLVISCAGMAVVHAQAGSAADARAMFETIGRAPADLQQSATFSMELAAAWAAAADGDLTRARRLLTDAARQAGEVGMHAYEGWLLSDVARLGGAAGVHERLSELARISDSPLARARAAAAAAHAAGSARSLRDAADLCRLAGADLLAAETAREASRAAEREGDTRSAAAAAILAGQSLAQCGGARTPALGVGAVRPLTRRESEIAALAAEGLASQEIASRLMVSIRTVDNHLLHAYAKLGIDSRTQLRVALAALAEVNVSPGGSGSSVDSPHRS</sequence>
<comment type="caution">
    <text evidence="1">The sequence shown here is derived from an EMBL/GenBank/DDBJ whole genome shotgun (WGS) entry which is preliminary data.</text>
</comment>
<accession>A0ACC6PMQ7</accession>
<keyword evidence="2" id="KW-1185">Reference proteome</keyword>
<organism evidence="1 2">
    <name type="scientific">Streptomyces achmelvichensis</name>
    <dbReference type="NCBI Taxonomy" id="3134111"/>
    <lineage>
        <taxon>Bacteria</taxon>
        <taxon>Bacillati</taxon>
        <taxon>Actinomycetota</taxon>
        <taxon>Actinomycetes</taxon>
        <taxon>Kitasatosporales</taxon>
        <taxon>Streptomycetaceae</taxon>
        <taxon>Streptomyces</taxon>
    </lineage>
</organism>
<protein>
    <submittedName>
        <fullName evidence="1">LuxR C-terminal-related transcriptional regulator</fullName>
    </submittedName>
</protein>
<dbReference type="Proteomes" id="UP001377168">
    <property type="component" value="Unassembled WGS sequence"/>
</dbReference>
<evidence type="ECO:0000313" key="1">
    <source>
        <dbReference type="EMBL" id="MEJ8632699.1"/>
    </source>
</evidence>
<proteinExistence type="predicted"/>
<evidence type="ECO:0000313" key="2">
    <source>
        <dbReference type="Proteomes" id="UP001377168"/>
    </source>
</evidence>
<gene>
    <name evidence="1" type="ORF">WKI67_04750</name>
</gene>
<reference evidence="1" key="1">
    <citation type="submission" date="2024-03" db="EMBL/GenBank/DDBJ databases">
        <title>Novel Streptomyces species of biotechnological and ecological value are a feature of Machair soil.</title>
        <authorList>
            <person name="Prole J.R."/>
            <person name="Goodfellow M."/>
            <person name="Allenby N."/>
            <person name="Ward A.C."/>
        </authorList>
    </citation>
    <scope>NUCLEOTIDE SEQUENCE</scope>
    <source>
        <strain evidence="1">MS2.AVA.5</strain>
    </source>
</reference>
<dbReference type="EMBL" id="JBBKAJ010000022">
    <property type="protein sequence ID" value="MEJ8632699.1"/>
    <property type="molecule type" value="Genomic_DNA"/>
</dbReference>
<name>A0ACC6PMQ7_9ACTN</name>